<protein>
    <recommendedName>
        <fullName evidence="4">Scaffolding protein</fullName>
    </recommendedName>
</protein>
<evidence type="ECO:0008006" key="4">
    <source>
        <dbReference type="Google" id="ProtNLM"/>
    </source>
</evidence>
<comment type="caution">
    <text evidence="2">The sequence shown here is derived from an EMBL/GenBank/DDBJ whole genome shotgun (WGS) entry which is preliminary data.</text>
</comment>
<evidence type="ECO:0000256" key="1">
    <source>
        <dbReference type="SAM" id="MobiDB-lite"/>
    </source>
</evidence>
<feature type="region of interest" description="Disordered" evidence="1">
    <location>
        <begin position="1"/>
        <end position="48"/>
    </location>
</feature>
<gene>
    <name evidence="2" type="ORF">NCTC10327_01948</name>
</gene>
<dbReference type="Proteomes" id="UP000269974">
    <property type="component" value="Unassembled WGS sequence"/>
</dbReference>
<accession>A0A7Z8YB20</accession>
<reference evidence="2 3" key="1">
    <citation type="submission" date="2018-11" db="EMBL/GenBank/DDBJ databases">
        <authorList>
            <consortium name="Pathogen Informatics"/>
        </authorList>
    </citation>
    <scope>NUCLEOTIDE SEQUENCE [LARGE SCALE GENOMIC DNA]</scope>
    <source>
        <strain evidence="2 3">NCTC10327</strain>
    </source>
</reference>
<organism evidence="2 3">
    <name type="scientific">Actinobaculum suis</name>
    <dbReference type="NCBI Taxonomy" id="1657"/>
    <lineage>
        <taxon>Bacteria</taxon>
        <taxon>Bacillati</taxon>
        <taxon>Actinomycetota</taxon>
        <taxon>Actinomycetes</taxon>
        <taxon>Actinomycetales</taxon>
        <taxon>Actinomycetaceae</taxon>
        <taxon>Actinobaculum</taxon>
    </lineage>
</organism>
<proteinExistence type="predicted"/>
<sequence length="192" mass="20653">MSDKNLAENQSEKLEAETGKTEGTNPEVGKPEVKDRKPSESEKTFTQADVDRIIKGRLAKYEKAALDVEKVQAERDEAIAKAVAQAKAEVSAESALRVAEESARLVATQLNFHDAEDALAGVSLAEYVDDSGEVDRDGLRKAFENLAQRKPYLVKQQGFGVSARDIGLGMPNVAGAGLHGVDAIADSWNKAN</sequence>
<feature type="compositionally biased region" description="Basic and acidic residues" evidence="1">
    <location>
        <begin position="29"/>
        <end position="48"/>
    </location>
</feature>
<dbReference type="RefSeq" id="WP_185934399.1">
    <property type="nucleotide sequence ID" value="NZ_UYIO01000001.1"/>
</dbReference>
<evidence type="ECO:0000313" key="3">
    <source>
        <dbReference type="Proteomes" id="UP000269974"/>
    </source>
</evidence>
<name>A0A7Z8YB20_9ACTO</name>
<feature type="compositionally biased region" description="Basic and acidic residues" evidence="1">
    <location>
        <begin position="1"/>
        <end position="20"/>
    </location>
</feature>
<dbReference type="EMBL" id="UYIO01000001">
    <property type="protein sequence ID" value="VDG77343.1"/>
    <property type="molecule type" value="Genomic_DNA"/>
</dbReference>
<evidence type="ECO:0000313" key="2">
    <source>
        <dbReference type="EMBL" id="VDG77343.1"/>
    </source>
</evidence>
<dbReference type="AlphaFoldDB" id="A0A7Z8YB20"/>